<dbReference type="InterPro" id="IPR013766">
    <property type="entry name" value="Thioredoxin_domain"/>
</dbReference>
<gene>
    <name evidence="8" type="ORF">F5X68DRAFT_134772</name>
</gene>
<evidence type="ECO:0000313" key="8">
    <source>
        <dbReference type="EMBL" id="KAH6686712.1"/>
    </source>
</evidence>
<dbReference type="InterPro" id="IPR013535">
    <property type="entry name" value="PUL_dom"/>
</dbReference>
<dbReference type="InterPro" id="IPR008580">
    <property type="entry name" value="PPPDE_dom"/>
</dbReference>
<dbReference type="Pfam" id="PF00085">
    <property type="entry name" value="Thioredoxin"/>
    <property type="match status" value="1"/>
</dbReference>
<dbReference type="PROSITE" id="PS51396">
    <property type="entry name" value="PUL"/>
    <property type="match status" value="1"/>
</dbReference>
<dbReference type="EMBL" id="JAGSXJ010000012">
    <property type="protein sequence ID" value="KAH6686712.1"/>
    <property type="molecule type" value="Genomic_DNA"/>
</dbReference>
<evidence type="ECO:0000259" key="5">
    <source>
        <dbReference type="PROSITE" id="PS51352"/>
    </source>
</evidence>
<dbReference type="InterPro" id="IPR036249">
    <property type="entry name" value="Thioredoxin-like_sf"/>
</dbReference>
<evidence type="ECO:0000256" key="2">
    <source>
        <dbReference type="ARBA" id="ARBA00022670"/>
    </source>
</evidence>
<keyword evidence="3" id="KW-0378">Hydrolase</keyword>
<dbReference type="InterPro" id="IPR011989">
    <property type="entry name" value="ARM-like"/>
</dbReference>
<evidence type="ECO:0000259" key="7">
    <source>
        <dbReference type="PROSITE" id="PS51858"/>
    </source>
</evidence>
<dbReference type="GO" id="GO:0070646">
    <property type="term" value="P:protein modification by small protein removal"/>
    <property type="evidence" value="ECO:0007669"/>
    <property type="project" value="TreeGrafter"/>
</dbReference>
<comment type="similarity">
    <text evidence="1">Belongs to the DeSI family.</text>
</comment>
<dbReference type="Proteomes" id="UP000770015">
    <property type="component" value="Unassembled WGS sequence"/>
</dbReference>
<keyword evidence="9" id="KW-1185">Reference proteome</keyword>
<keyword evidence="2" id="KW-0645">Protease</keyword>
<dbReference type="Pfam" id="PF08324">
    <property type="entry name" value="PUL"/>
    <property type="match status" value="1"/>
</dbReference>
<dbReference type="InterPro" id="IPR042266">
    <property type="entry name" value="PPPDE_sf"/>
</dbReference>
<evidence type="ECO:0000259" key="6">
    <source>
        <dbReference type="PROSITE" id="PS51396"/>
    </source>
</evidence>
<dbReference type="Gene3D" id="3.40.30.10">
    <property type="entry name" value="Glutaredoxin"/>
    <property type="match status" value="1"/>
</dbReference>
<dbReference type="GO" id="GO:0008233">
    <property type="term" value="F:peptidase activity"/>
    <property type="evidence" value="ECO:0007669"/>
    <property type="project" value="UniProtKB-KW"/>
</dbReference>
<dbReference type="Pfam" id="PF05903">
    <property type="entry name" value="Peptidase_C97"/>
    <property type="match status" value="1"/>
</dbReference>
<reference evidence="8" key="1">
    <citation type="journal article" date="2021" name="Nat. Commun.">
        <title>Genetic determinants of endophytism in the Arabidopsis root mycobiome.</title>
        <authorList>
            <person name="Mesny F."/>
            <person name="Miyauchi S."/>
            <person name="Thiergart T."/>
            <person name="Pickel B."/>
            <person name="Atanasova L."/>
            <person name="Karlsson M."/>
            <person name="Huettel B."/>
            <person name="Barry K.W."/>
            <person name="Haridas S."/>
            <person name="Chen C."/>
            <person name="Bauer D."/>
            <person name="Andreopoulos W."/>
            <person name="Pangilinan J."/>
            <person name="LaButti K."/>
            <person name="Riley R."/>
            <person name="Lipzen A."/>
            <person name="Clum A."/>
            <person name="Drula E."/>
            <person name="Henrissat B."/>
            <person name="Kohler A."/>
            <person name="Grigoriev I.V."/>
            <person name="Martin F.M."/>
            <person name="Hacquard S."/>
        </authorList>
    </citation>
    <scope>NUCLEOTIDE SEQUENCE</scope>
    <source>
        <strain evidence="8">MPI-SDFR-AT-0117</strain>
    </source>
</reference>
<dbReference type="Gene3D" id="1.25.10.10">
    <property type="entry name" value="Leucine-rich Repeat Variant"/>
    <property type="match status" value="1"/>
</dbReference>
<sequence length="577" mass="62593">MEVHLLIYDLSRGLASQMSQGLLGFHLDAIYHTSIELKGREYVYQGGIQSIIPGSSHHGRPLERRKLGVTELPMDVVYQFVDSMRPVFTAQAYDLFKHNCNNWSDTFAKFLLGTGIPDHIVNMPQAVMDSPMGRMLISGLDSSVDAGSQSNPLFGRPSAAAPPQNHQPVAPPVSPKVRTVTNLQELDAALAAGQGACAAIIFTSATCPPCKTLYPIYEELASTFEGKATLIKVDISRALDVGNKYQVRATPTIMTFLFGKKDKQWSGADPSALRSNIQALVLSAFPPHPHESLNLPSLSGFNSKPVLFAKVPPLPKLLAKMGSAAQDPAVQTTKHFIETRAASGATAAILPDMQQLSSFLQRSAASLAPDVLFSVVDLFRCALVDPRVSAYFAEEKEHQTVVKILDAVNNNDACPYALRLVTLQLACNLFSTPLYADPILHDDRLRSSITQLISTSFLDDSHNNVRVAASSLLFDLSLINGQARRRGAEGLPEGDQIELAASVLEAISQEEESPEALQGMLLALGYLVYCSPVDGELADLLRTMDAEDTILGKKKKFPSEKLVTEVGSELLGKGLRR</sequence>
<organism evidence="8 9">
    <name type="scientific">Plectosphaerella plurivora</name>
    <dbReference type="NCBI Taxonomy" id="936078"/>
    <lineage>
        <taxon>Eukaryota</taxon>
        <taxon>Fungi</taxon>
        <taxon>Dikarya</taxon>
        <taxon>Ascomycota</taxon>
        <taxon>Pezizomycotina</taxon>
        <taxon>Sordariomycetes</taxon>
        <taxon>Hypocreomycetidae</taxon>
        <taxon>Glomerellales</taxon>
        <taxon>Plectosphaerellaceae</taxon>
        <taxon>Plectosphaerella</taxon>
    </lineage>
</organism>
<feature type="domain" description="Thioredoxin" evidence="5">
    <location>
        <begin position="155"/>
        <end position="282"/>
    </location>
</feature>
<evidence type="ECO:0000313" key="9">
    <source>
        <dbReference type="Proteomes" id="UP000770015"/>
    </source>
</evidence>
<feature type="domain" description="PPPDE" evidence="7">
    <location>
        <begin position="1"/>
        <end position="141"/>
    </location>
</feature>
<name>A0A9P8VBV9_9PEZI</name>
<dbReference type="CDD" id="cd02947">
    <property type="entry name" value="TRX_family"/>
    <property type="match status" value="1"/>
</dbReference>
<evidence type="ECO:0000256" key="4">
    <source>
        <dbReference type="SAM" id="MobiDB-lite"/>
    </source>
</evidence>
<protein>
    <submittedName>
        <fullName evidence="8">PUL domain-containing protein</fullName>
    </submittedName>
</protein>
<dbReference type="SMART" id="SM01179">
    <property type="entry name" value="DUF862"/>
    <property type="match status" value="1"/>
</dbReference>
<dbReference type="PANTHER" id="PTHR12378">
    <property type="entry name" value="DESUMOYLATING ISOPEPTIDASE"/>
    <property type="match status" value="1"/>
</dbReference>
<comment type="caution">
    <text evidence="8">The sequence shown here is derived from an EMBL/GenBank/DDBJ whole genome shotgun (WGS) entry which is preliminary data.</text>
</comment>
<dbReference type="PANTHER" id="PTHR12378:SF7">
    <property type="entry name" value="DESUMOYLATING ISOPEPTIDASE 1"/>
    <property type="match status" value="1"/>
</dbReference>
<proteinExistence type="inferred from homology"/>
<dbReference type="SUPFAM" id="SSF52833">
    <property type="entry name" value="Thioredoxin-like"/>
    <property type="match status" value="1"/>
</dbReference>
<dbReference type="GO" id="GO:0006508">
    <property type="term" value="P:proteolysis"/>
    <property type="evidence" value="ECO:0007669"/>
    <property type="project" value="UniProtKB-KW"/>
</dbReference>
<dbReference type="PROSITE" id="PS51858">
    <property type="entry name" value="PPPDE"/>
    <property type="match status" value="1"/>
</dbReference>
<dbReference type="PROSITE" id="PS51352">
    <property type="entry name" value="THIOREDOXIN_2"/>
    <property type="match status" value="1"/>
</dbReference>
<evidence type="ECO:0000256" key="1">
    <source>
        <dbReference type="ARBA" id="ARBA00008140"/>
    </source>
</evidence>
<dbReference type="Gene3D" id="3.90.1720.30">
    <property type="entry name" value="PPPDE domains"/>
    <property type="match status" value="1"/>
</dbReference>
<dbReference type="AlphaFoldDB" id="A0A9P8VBV9"/>
<dbReference type="OrthoDB" id="21221at2759"/>
<feature type="region of interest" description="Disordered" evidence="4">
    <location>
        <begin position="151"/>
        <end position="174"/>
    </location>
</feature>
<evidence type="ECO:0000256" key="3">
    <source>
        <dbReference type="ARBA" id="ARBA00022801"/>
    </source>
</evidence>
<feature type="domain" description="PUL" evidence="6">
    <location>
        <begin position="283"/>
        <end position="573"/>
    </location>
</feature>
<accession>A0A9P8VBV9</accession>